<evidence type="ECO:0000256" key="1">
    <source>
        <dbReference type="ARBA" id="ARBA00004049"/>
    </source>
</evidence>
<keyword evidence="9" id="KW-1185">Reference proteome</keyword>
<accession>A0A833R818</accession>
<proteinExistence type="predicted"/>
<dbReference type="PANTHER" id="PTHR46373">
    <property type="entry name" value="PROTEIN RKD4"/>
    <property type="match status" value="1"/>
</dbReference>
<evidence type="ECO:0000313" key="9">
    <source>
        <dbReference type="Proteomes" id="UP000623129"/>
    </source>
</evidence>
<evidence type="ECO:0000256" key="2">
    <source>
        <dbReference type="ARBA" id="ARBA00023015"/>
    </source>
</evidence>
<keyword evidence="5" id="KW-0804">Transcription</keyword>
<keyword evidence="2" id="KW-0805">Transcription regulation</keyword>
<dbReference type="PANTHER" id="PTHR46373:SF5">
    <property type="entry name" value="RWP-RK DOMAIN PROTEIN"/>
    <property type="match status" value="1"/>
</dbReference>
<dbReference type="EMBL" id="SWLB01000013">
    <property type="protein sequence ID" value="KAF3330934.1"/>
    <property type="molecule type" value="Genomic_DNA"/>
</dbReference>
<reference evidence="8" key="1">
    <citation type="submission" date="2020-01" db="EMBL/GenBank/DDBJ databases">
        <title>Genome sequence of Kobresia littledalei, the first chromosome-level genome in the family Cyperaceae.</title>
        <authorList>
            <person name="Qu G."/>
        </authorList>
    </citation>
    <scope>NUCLEOTIDE SEQUENCE</scope>
    <source>
        <strain evidence="8">C.B.Clarke</strain>
        <tissue evidence="8">Leaf</tissue>
    </source>
</reference>
<protein>
    <submittedName>
        <fullName evidence="8">Protein RKD5</fullName>
    </submittedName>
</protein>
<dbReference type="InterPro" id="IPR003035">
    <property type="entry name" value="RWP-RK_dom"/>
</dbReference>
<dbReference type="GO" id="GO:0003677">
    <property type="term" value="F:DNA binding"/>
    <property type="evidence" value="ECO:0007669"/>
    <property type="project" value="UniProtKB-KW"/>
</dbReference>
<evidence type="ECO:0000259" key="7">
    <source>
        <dbReference type="PROSITE" id="PS51519"/>
    </source>
</evidence>
<dbReference type="AlphaFoldDB" id="A0A833R818"/>
<keyword evidence="4" id="KW-0238">DNA-binding</keyword>
<sequence>MAGGIREKQLKEESIELDISSPYEDYSNMMKNFNSDSDLLQPLSPPPVPNSIHEVAKPVIKPQQCNISNNTVHTNDAKLSAVDASNPLDCGRCDVMREVMHINSKFITELSIHGQLGYFYHATLDVYHNLEGFPHAAEKSYIDLKNRDLDWIKQFLLEYGAVRRRENFNIINDWVSPFYAVVSASVNIKDEPKHTPGCQEINSPDQNSLFLVGEVPGSTSNVEVKYESTSPNTPNSDFIDTECPVREVKEEQCKTQLAKQRERTAKMQLEEIAKYFHLPLTEAAKELQICTSSLKAICRRYRIARWPQRKIKAIDNRILSLKKDLKSHAGISNSSKRIEAKIRLLKKTRTAICSAKGLSIV</sequence>
<evidence type="ECO:0000313" key="8">
    <source>
        <dbReference type="EMBL" id="KAF3330934.1"/>
    </source>
</evidence>
<gene>
    <name evidence="8" type="ORF">FCM35_KLT04288</name>
</gene>
<dbReference type="OrthoDB" id="6270329at2759"/>
<feature type="domain" description="RWP-RK" evidence="7">
    <location>
        <begin position="254"/>
        <end position="334"/>
    </location>
</feature>
<evidence type="ECO:0000256" key="6">
    <source>
        <dbReference type="ARBA" id="ARBA00023242"/>
    </source>
</evidence>
<comment type="function">
    <text evidence="1">Putative transcription factor.</text>
</comment>
<dbReference type="Proteomes" id="UP000623129">
    <property type="component" value="Unassembled WGS sequence"/>
</dbReference>
<organism evidence="8 9">
    <name type="scientific">Carex littledalei</name>
    <dbReference type="NCBI Taxonomy" id="544730"/>
    <lineage>
        <taxon>Eukaryota</taxon>
        <taxon>Viridiplantae</taxon>
        <taxon>Streptophyta</taxon>
        <taxon>Embryophyta</taxon>
        <taxon>Tracheophyta</taxon>
        <taxon>Spermatophyta</taxon>
        <taxon>Magnoliopsida</taxon>
        <taxon>Liliopsida</taxon>
        <taxon>Poales</taxon>
        <taxon>Cyperaceae</taxon>
        <taxon>Cyperoideae</taxon>
        <taxon>Cariceae</taxon>
        <taxon>Carex</taxon>
        <taxon>Carex subgen. Euthyceras</taxon>
    </lineage>
</organism>
<dbReference type="GO" id="GO:0003700">
    <property type="term" value="F:DNA-binding transcription factor activity"/>
    <property type="evidence" value="ECO:0007669"/>
    <property type="project" value="InterPro"/>
</dbReference>
<comment type="caution">
    <text evidence="8">The sequence shown here is derived from an EMBL/GenBank/DDBJ whole genome shotgun (WGS) entry which is preliminary data.</text>
</comment>
<keyword evidence="6" id="KW-0539">Nucleus</keyword>
<evidence type="ECO:0000256" key="3">
    <source>
        <dbReference type="ARBA" id="ARBA00023054"/>
    </source>
</evidence>
<dbReference type="Pfam" id="PF02042">
    <property type="entry name" value="RWP-RK"/>
    <property type="match status" value="1"/>
</dbReference>
<evidence type="ECO:0000256" key="4">
    <source>
        <dbReference type="ARBA" id="ARBA00023125"/>
    </source>
</evidence>
<dbReference type="PROSITE" id="PS51519">
    <property type="entry name" value="RWP_RK"/>
    <property type="match status" value="1"/>
</dbReference>
<evidence type="ECO:0000256" key="5">
    <source>
        <dbReference type="ARBA" id="ARBA00023163"/>
    </source>
</evidence>
<keyword evidence="3" id="KW-0175">Coiled coil</keyword>
<dbReference type="InterPro" id="IPR044607">
    <property type="entry name" value="RKD-like"/>
</dbReference>
<name>A0A833R818_9POAL</name>